<keyword evidence="2" id="KW-0418">Kinase</keyword>
<evidence type="ECO:0000313" key="2">
    <source>
        <dbReference type="EMBL" id="UEL46116.1"/>
    </source>
</evidence>
<dbReference type="InterPro" id="IPR027417">
    <property type="entry name" value="P-loop_NTPase"/>
</dbReference>
<dbReference type="GO" id="GO:0016301">
    <property type="term" value="F:kinase activity"/>
    <property type="evidence" value="ECO:0007669"/>
    <property type="project" value="UniProtKB-KW"/>
</dbReference>
<dbReference type="Gene3D" id="3.40.50.300">
    <property type="entry name" value="P-loop containing nucleotide triphosphate hydrolases"/>
    <property type="match status" value="1"/>
</dbReference>
<dbReference type="Pfam" id="PF00485">
    <property type="entry name" value="PRK"/>
    <property type="match status" value="1"/>
</dbReference>
<dbReference type="InterPro" id="IPR018163">
    <property type="entry name" value="Thr/Ala-tRNA-synth_IIc_edit"/>
</dbReference>
<keyword evidence="2" id="KW-0808">Transferase</keyword>
<dbReference type="Proteomes" id="UP001198983">
    <property type="component" value="Chromosome"/>
</dbReference>
<protein>
    <submittedName>
        <fullName evidence="2">Nucleoside kinase</fullName>
    </submittedName>
</protein>
<dbReference type="PANTHER" id="PTHR10285">
    <property type="entry name" value="URIDINE KINASE"/>
    <property type="match status" value="1"/>
</dbReference>
<feature type="domain" description="Phosphoribulokinase/uridine kinase" evidence="1">
    <location>
        <begin position="291"/>
        <end position="488"/>
    </location>
</feature>
<dbReference type="CDD" id="cd02028">
    <property type="entry name" value="UMPK_like"/>
    <property type="match status" value="1"/>
</dbReference>
<accession>A0AAX2ZB06</accession>
<dbReference type="Gene3D" id="3.30.980.10">
    <property type="entry name" value="Threonyl-trna Synthetase, Chain A, domain 2"/>
    <property type="match status" value="1"/>
</dbReference>
<evidence type="ECO:0000259" key="1">
    <source>
        <dbReference type="Pfam" id="PF00485"/>
    </source>
</evidence>
<dbReference type="InterPro" id="IPR006083">
    <property type="entry name" value="PRK/URK"/>
</dbReference>
<dbReference type="EMBL" id="CP081135">
    <property type="protein sequence ID" value="UEL46116.1"/>
    <property type="molecule type" value="Genomic_DNA"/>
</dbReference>
<reference evidence="2 3" key="1">
    <citation type="journal article" date="2023" name="Int. J. Syst. Evol. Microbiol.">
        <title>Terrisporobacter hibernicus sp. nov., isolated from bovine faeces in Northern Ireland.</title>
        <authorList>
            <person name="Mitchell M."/>
            <person name="Nguyen S.V."/>
            <person name="Connor M."/>
            <person name="Fairley D.J."/>
            <person name="Donoghue O."/>
            <person name="Marshall H."/>
            <person name="Koolman L."/>
            <person name="McMullan G."/>
            <person name="Schaffer K.E."/>
            <person name="McGrath J.W."/>
            <person name="Fanning S."/>
        </authorList>
    </citation>
    <scope>NUCLEOTIDE SEQUENCE [LARGE SCALE GENOMIC DNA]</scope>
    <source>
        <strain evidence="2 3">MCA3</strain>
    </source>
</reference>
<dbReference type="GO" id="GO:0005524">
    <property type="term" value="F:ATP binding"/>
    <property type="evidence" value="ECO:0007669"/>
    <property type="project" value="InterPro"/>
</dbReference>
<organism evidence="2 3">
    <name type="scientific">Terrisporobacter hibernicus</name>
    <dbReference type="NCBI Taxonomy" id="2813371"/>
    <lineage>
        <taxon>Bacteria</taxon>
        <taxon>Bacillati</taxon>
        <taxon>Bacillota</taxon>
        <taxon>Clostridia</taxon>
        <taxon>Peptostreptococcales</taxon>
        <taxon>Peptostreptococcaceae</taxon>
        <taxon>Terrisporobacter</taxon>
    </lineage>
</organism>
<dbReference type="KEGG" id="tem:JW646_10655"/>
<dbReference type="SUPFAM" id="SSF52540">
    <property type="entry name" value="P-loop containing nucleoside triphosphate hydrolases"/>
    <property type="match status" value="1"/>
</dbReference>
<keyword evidence="3" id="KW-1185">Reference proteome</keyword>
<evidence type="ECO:0000313" key="3">
    <source>
        <dbReference type="Proteomes" id="UP001198983"/>
    </source>
</evidence>
<name>A0AAX2ZB06_9FIRM</name>
<proteinExistence type="predicted"/>
<dbReference type="AlphaFoldDB" id="A0AAX2ZB06"/>
<gene>
    <name evidence="2" type="ORF">JW646_10655</name>
</gene>
<dbReference type="SUPFAM" id="SSF55186">
    <property type="entry name" value="ThrRS/AlaRS common domain"/>
    <property type="match status" value="1"/>
</dbReference>
<dbReference type="RefSeq" id="WP_228415186.1">
    <property type="nucleotide sequence ID" value="NZ_CP081135.1"/>
</dbReference>
<sequence length="554" mass="63710">MKQLNLTIEGEKKAFLIEDTSTGIKLEDIACEIEDNYAGYITLASVNNKLKELTTLVSDDCNIKFLDTNNSDGNRVYSRSLTLVFIMACEELYENCEVSIEHSLSNGLYCEVITDRILNEKDREAIKLKMQEIIDADYKIEKTIVTKKEAINFFNECNMKSKAELLKYKEHDDIKIYKCNNHVDHFYGHMLPSTGYLKIFDVLKYEDGFILLGPREGEKSKVREFIPQPKLSNIYLEMENWSKLMGVDTVLSLNKIIENGTYGELIRIVEALQEKKLGQIADIIKEENKRIILIAAPSSSGKTSFAHRLSIHLKVNNLQPISISLDDYFVDRDKTPLDEFGNYDFESIYAINLDRFNKDLSDLLEGKEVTIPKFNFKKGISEEGKKLKIEKNQPIILEGIHGLNPTLTSSIPDKEKFKIYLSVLTQVNLDDHNRIPTTDLRLIRRIVRDNQFRGHNATRTILTWNSVRRGEKQNIFPYQEEADMIFNSSCVYELPILKAYVKPLLEEIDSSSEAFSEANRILKFLQYFVELKDISDLPPTSIIREFIGGSKIVD</sequence>